<name>A0A921ER73_9ACTN</name>
<dbReference type="GO" id="GO:0003997">
    <property type="term" value="F:acyl-CoA oxidase activity"/>
    <property type="evidence" value="ECO:0007669"/>
    <property type="project" value="InterPro"/>
</dbReference>
<keyword evidence="2" id="KW-0276">Fatty acid metabolism</keyword>
<proteinExistence type="inferred from homology"/>
<reference evidence="6" key="1">
    <citation type="journal article" date="2021" name="PeerJ">
        <title>Extensive microbial diversity within the chicken gut microbiome revealed by metagenomics and culture.</title>
        <authorList>
            <person name="Gilroy R."/>
            <person name="Ravi A."/>
            <person name="Getino M."/>
            <person name="Pursley I."/>
            <person name="Horton D.L."/>
            <person name="Alikhan N.F."/>
            <person name="Baker D."/>
            <person name="Gharbi K."/>
            <person name="Hall N."/>
            <person name="Watson M."/>
            <person name="Adriaenssens E.M."/>
            <person name="Foster-Nyarko E."/>
            <person name="Jarju S."/>
            <person name="Secka A."/>
            <person name="Antonio M."/>
            <person name="Oren A."/>
            <person name="Chaudhuri R.R."/>
            <person name="La Ragione R."/>
            <person name="Hildebrand F."/>
            <person name="Pallen M.J."/>
        </authorList>
    </citation>
    <scope>NUCLEOTIDE SEQUENCE</scope>
    <source>
        <strain evidence="6">ChiGjej3B3-7470</strain>
    </source>
</reference>
<dbReference type="AlphaFoldDB" id="A0A921ER73"/>
<evidence type="ECO:0000313" key="6">
    <source>
        <dbReference type="EMBL" id="HJE52051.1"/>
    </source>
</evidence>
<dbReference type="GO" id="GO:0071949">
    <property type="term" value="F:FAD binding"/>
    <property type="evidence" value="ECO:0007669"/>
    <property type="project" value="InterPro"/>
</dbReference>
<evidence type="ECO:0000256" key="3">
    <source>
        <dbReference type="ARBA" id="ARBA00023002"/>
    </source>
</evidence>
<evidence type="ECO:0000256" key="2">
    <source>
        <dbReference type="ARBA" id="ARBA00022832"/>
    </source>
</evidence>
<dbReference type="EMBL" id="DYZF01000221">
    <property type="protein sequence ID" value="HJE52051.1"/>
    <property type="molecule type" value="Genomic_DNA"/>
</dbReference>
<dbReference type="GO" id="GO:0055088">
    <property type="term" value="P:lipid homeostasis"/>
    <property type="evidence" value="ECO:0007669"/>
    <property type="project" value="TreeGrafter"/>
</dbReference>
<dbReference type="FunFam" id="1.20.140.10:FF:000007">
    <property type="entry name" value="Acyl-coenzyme A oxidase"/>
    <property type="match status" value="1"/>
</dbReference>
<dbReference type="InterPro" id="IPR012258">
    <property type="entry name" value="Acyl-CoA_oxidase"/>
</dbReference>
<gene>
    <name evidence="6" type="ORF">K8V15_08775</name>
</gene>
<comment type="similarity">
    <text evidence="1">Belongs to the acyl-CoA oxidase family.</text>
</comment>
<organism evidence="6 7">
    <name type="scientific">Tessaracoccus flavescens</name>
    <dbReference type="NCBI Taxonomy" id="399497"/>
    <lineage>
        <taxon>Bacteria</taxon>
        <taxon>Bacillati</taxon>
        <taxon>Actinomycetota</taxon>
        <taxon>Actinomycetes</taxon>
        <taxon>Propionibacteriales</taxon>
        <taxon>Propionibacteriaceae</taxon>
        <taxon>Tessaracoccus</taxon>
    </lineage>
</organism>
<reference evidence="6" key="2">
    <citation type="submission" date="2021-09" db="EMBL/GenBank/DDBJ databases">
        <authorList>
            <person name="Gilroy R."/>
        </authorList>
    </citation>
    <scope>NUCLEOTIDE SEQUENCE</scope>
    <source>
        <strain evidence="6">ChiGjej3B3-7470</strain>
    </source>
</reference>
<dbReference type="Proteomes" id="UP000712713">
    <property type="component" value="Unassembled WGS sequence"/>
</dbReference>
<keyword evidence="4" id="KW-0443">Lipid metabolism</keyword>
<accession>A0A921ER73</accession>
<evidence type="ECO:0000256" key="4">
    <source>
        <dbReference type="ARBA" id="ARBA00023098"/>
    </source>
</evidence>
<evidence type="ECO:0000259" key="5">
    <source>
        <dbReference type="Pfam" id="PF01756"/>
    </source>
</evidence>
<feature type="non-terminal residue" evidence="6">
    <location>
        <position position="1"/>
    </location>
</feature>
<dbReference type="Gene3D" id="1.20.140.10">
    <property type="entry name" value="Butyryl-CoA Dehydrogenase, subunit A, domain 3"/>
    <property type="match status" value="1"/>
</dbReference>
<dbReference type="SUPFAM" id="SSF47203">
    <property type="entry name" value="Acyl-CoA dehydrogenase C-terminal domain-like"/>
    <property type="match status" value="1"/>
</dbReference>
<dbReference type="GO" id="GO:0005504">
    <property type="term" value="F:fatty acid binding"/>
    <property type="evidence" value="ECO:0007669"/>
    <property type="project" value="TreeGrafter"/>
</dbReference>
<dbReference type="InterPro" id="IPR002655">
    <property type="entry name" value="Acyl-CoA_oxidase_C"/>
</dbReference>
<dbReference type="Pfam" id="PF01756">
    <property type="entry name" value="ACOX"/>
    <property type="match status" value="1"/>
</dbReference>
<keyword evidence="3" id="KW-0560">Oxidoreductase</keyword>
<dbReference type="InterPro" id="IPR036250">
    <property type="entry name" value="AcylCo_DH-like_C"/>
</dbReference>
<dbReference type="GO" id="GO:0033540">
    <property type="term" value="P:fatty acid beta-oxidation using acyl-CoA oxidase"/>
    <property type="evidence" value="ECO:0007669"/>
    <property type="project" value="TreeGrafter"/>
</dbReference>
<comment type="caution">
    <text evidence="6">The sequence shown here is derived from an EMBL/GenBank/DDBJ whole genome shotgun (WGS) entry which is preliminary data.</text>
</comment>
<feature type="domain" description="Acyl-CoA oxidase C-terminal" evidence="5">
    <location>
        <begin position="4"/>
        <end position="110"/>
    </location>
</feature>
<evidence type="ECO:0000256" key="1">
    <source>
        <dbReference type="ARBA" id="ARBA00006288"/>
    </source>
</evidence>
<sequence length="125" mass="14058">SASKAEDSTAAINMRQPHMIEAAKAHNDRVILEAFIEGIEECEDDYVKALLVQVCDLYALATIEENRAWYMEHEAFDPRRSKAITAAVDELLVELRPRSVELVEGLGVPEEWTVHPREAVPPLMS</sequence>
<dbReference type="PANTHER" id="PTHR10909">
    <property type="entry name" value="ELECTRON TRANSPORT OXIDOREDUCTASE"/>
    <property type="match status" value="1"/>
</dbReference>
<evidence type="ECO:0000313" key="7">
    <source>
        <dbReference type="Proteomes" id="UP000712713"/>
    </source>
</evidence>
<protein>
    <recommendedName>
        <fullName evidence="5">Acyl-CoA oxidase C-terminal domain-containing protein</fullName>
    </recommendedName>
</protein>